<evidence type="ECO:0000313" key="2">
    <source>
        <dbReference type="EMBL" id="KDR82071.1"/>
    </source>
</evidence>
<evidence type="ECO:0000256" key="1">
    <source>
        <dbReference type="SAM" id="Phobius"/>
    </source>
</evidence>
<dbReference type="AlphaFoldDB" id="A0A067TG05"/>
<name>A0A067TG05_GALM3</name>
<keyword evidence="3" id="KW-1185">Reference proteome</keyword>
<accession>A0A067TG05</accession>
<dbReference type="EMBL" id="KL142370">
    <property type="protein sequence ID" value="KDR82071.1"/>
    <property type="molecule type" value="Genomic_DNA"/>
</dbReference>
<keyword evidence="1" id="KW-1133">Transmembrane helix</keyword>
<proteinExistence type="predicted"/>
<protein>
    <submittedName>
        <fullName evidence="2">Uncharacterized protein</fullName>
    </submittedName>
</protein>
<keyword evidence="1" id="KW-0472">Membrane</keyword>
<evidence type="ECO:0000313" key="3">
    <source>
        <dbReference type="Proteomes" id="UP000027222"/>
    </source>
</evidence>
<reference evidence="3" key="1">
    <citation type="journal article" date="2014" name="Proc. Natl. Acad. Sci. U.S.A.">
        <title>Extensive sampling of basidiomycete genomes demonstrates inadequacy of the white-rot/brown-rot paradigm for wood decay fungi.</title>
        <authorList>
            <person name="Riley R."/>
            <person name="Salamov A.A."/>
            <person name="Brown D.W."/>
            <person name="Nagy L.G."/>
            <person name="Floudas D."/>
            <person name="Held B.W."/>
            <person name="Levasseur A."/>
            <person name="Lombard V."/>
            <person name="Morin E."/>
            <person name="Otillar R."/>
            <person name="Lindquist E.A."/>
            <person name="Sun H."/>
            <person name="LaButti K.M."/>
            <person name="Schmutz J."/>
            <person name="Jabbour D."/>
            <person name="Luo H."/>
            <person name="Baker S.E."/>
            <person name="Pisabarro A.G."/>
            <person name="Walton J.D."/>
            <person name="Blanchette R.A."/>
            <person name="Henrissat B."/>
            <person name="Martin F."/>
            <person name="Cullen D."/>
            <person name="Hibbett D.S."/>
            <person name="Grigoriev I.V."/>
        </authorList>
    </citation>
    <scope>NUCLEOTIDE SEQUENCE [LARGE SCALE GENOMIC DNA]</scope>
    <source>
        <strain evidence="3">CBS 339.88</strain>
    </source>
</reference>
<keyword evidence="1" id="KW-0812">Transmembrane</keyword>
<sequence>PRSPLVTRTRIGFHYLCVGDCLRTTFQYAPVGGQSFVVREISRSGVVRWYILLYFLVAFAFLFSNDAV</sequence>
<dbReference type="HOGENOM" id="CLU_2800921_0_0_1"/>
<dbReference type="Proteomes" id="UP000027222">
    <property type="component" value="Unassembled WGS sequence"/>
</dbReference>
<feature type="transmembrane region" description="Helical" evidence="1">
    <location>
        <begin position="46"/>
        <end position="64"/>
    </location>
</feature>
<organism evidence="2 3">
    <name type="scientific">Galerina marginata (strain CBS 339.88)</name>
    <dbReference type="NCBI Taxonomy" id="685588"/>
    <lineage>
        <taxon>Eukaryota</taxon>
        <taxon>Fungi</taxon>
        <taxon>Dikarya</taxon>
        <taxon>Basidiomycota</taxon>
        <taxon>Agaricomycotina</taxon>
        <taxon>Agaricomycetes</taxon>
        <taxon>Agaricomycetidae</taxon>
        <taxon>Agaricales</taxon>
        <taxon>Agaricineae</taxon>
        <taxon>Strophariaceae</taxon>
        <taxon>Galerina</taxon>
    </lineage>
</organism>
<gene>
    <name evidence="2" type="ORF">GALMADRAFT_264345</name>
</gene>
<feature type="non-terminal residue" evidence="2">
    <location>
        <position position="1"/>
    </location>
</feature>